<evidence type="ECO:0000313" key="1">
    <source>
        <dbReference type="EMBL" id="EBM7382088.1"/>
    </source>
</evidence>
<evidence type="ECO:0008006" key="2">
    <source>
        <dbReference type="Google" id="ProtNLM"/>
    </source>
</evidence>
<name>A0A5T6X6H7_SALMU</name>
<sequence>MDQIANLVIDLSLDSQKFKDEVPRIKKMLENASDKAEISARRQKNLLELLQKQGRAYVDGSGTVFNATTRQKQALILNSQAYDQVAQRIDIT</sequence>
<dbReference type="EMBL" id="AAGDOI010000030">
    <property type="protein sequence ID" value="EBM7382088.1"/>
    <property type="molecule type" value="Genomic_DNA"/>
</dbReference>
<comment type="caution">
    <text evidence="1">The sequence shown here is derived from an EMBL/GenBank/DDBJ whole genome shotgun (WGS) entry which is preliminary data.</text>
</comment>
<proteinExistence type="predicted"/>
<gene>
    <name evidence="1" type="ORF">AHW29_23130</name>
</gene>
<protein>
    <recommendedName>
        <fullName evidence="2">Phage tail tape measure protein</fullName>
    </recommendedName>
</protein>
<accession>A0A5T6X6H7</accession>
<dbReference type="AlphaFoldDB" id="A0A5T6X6H7"/>
<organism evidence="1">
    <name type="scientific">Salmonella muenchen</name>
    <dbReference type="NCBI Taxonomy" id="596"/>
    <lineage>
        <taxon>Bacteria</taxon>
        <taxon>Pseudomonadati</taxon>
        <taxon>Pseudomonadota</taxon>
        <taxon>Gammaproteobacteria</taxon>
        <taxon>Enterobacterales</taxon>
        <taxon>Enterobacteriaceae</taxon>
        <taxon>Salmonella</taxon>
    </lineage>
</organism>
<reference evidence="1" key="1">
    <citation type="submission" date="2019-06" db="EMBL/GenBank/DDBJ databases">
        <authorList>
            <consortium name="GenomeTrakr network: Whole genome sequencing for foodborne pathogen traceback"/>
        </authorList>
    </citation>
    <scope>NUCLEOTIDE SEQUENCE</scope>
    <source>
        <strain evidence="1">FDA00000939</strain>
    </source>
</reference>